<reference evidence="1" key="2">
    <citation type="submission" date="2020-11" db="EMBL/GenBank/DDBJ databases">
        <authorList>
            <person name="McCartney M.A."/>
            <person name="Auch B."/>
            <person name="Kono T."/>
            <person name="Mallez S."/>
            <person name="Becker A."/>
            <person name="Gohl D.M."/>
            <person name="Silverstein K.A.T."/>
            <person name="Koren S."/>
            <person name="Bechman K.B."/>
            <person name="Herman A."/>
            <person name="Abrahante J.E."/>
            <person name="Garbe J."/>
        </authorList>
    </citation>
    <scope>NUCLEOTIDE SEQUENCE</scope>
    <source>
        <strain evidence="1">Duluth1</strain>
        <tissue evidence="1">Whole animal</tissue>
    </source>
</reference>
<reference evidence="1" key="1">
    <citation type="journal article" date="2019" name="bioRxiv">
        <title>The Genome of the Zebra Mussel, Dreissena polymorpha: A Resource for Invasive Species Research.</title>
        <authorList>
            <person name="McCartney M.A."/>
            <person name="Auch B."/>
            <person name="Kono T."/>
            <person name="Mallez S."/>
            <person name="Zhang Y."/>
            <person name="Obille A."/>
            <person name="Becker A."/>
            <person name="Abrahante J.E."/>
            <person name="Garbe J."/>
            <person name="Badalamenti J.P."/>
            <person name="Herman A."/>
            <person name="Mangelson H."/>
            <person name="Liachko I."/>
            <person name="Sullivan S."/>
            <person name="Sone E.D."/>
            <person name="Koren S."/>
            <person name="Silverstein K.A.T."/>
            <person name="Beckman K.B."/>
            <person name="Gohl D.M."/>
        </authorList>
    </citation>
    <scope>NUCLEOTIDE SEQUENCE</scope>
    <source>
        <strain evidence="1">Duluth1</strain>
        <tissue evidence="1">Whole animal</tissue>
    </source>
</reference>
<keyword evidence="2" id="KW-1185">Reference proteome</keyword>
<proteinExistence type="predicted"/>
<protein>
    <submittedName>
        <fullName evidence="1">Uncharacterized protein</fullName>
    </submittedName>
</protein>
<accession>A0A9D4K1I1</accession>
<dbReference type="EMBL" id="JAIWYP010000005">
    <property type="protein sequence ID" value="KAH3828742.1"/>
    <property type="molecule type" value="Genomic_DNA"/>
</dbReference>
<dbReference type="Proteomes" id="UP000828390">
    <property type="component" value="Unassembled WGS sequence"/>
</dbReference>
<sequence length="82" mass="9419">MQPYATNTHLKALILHEEYHLENGIGNQGEITDKRFSFPQLLLVLVLRTTTLWFSPKLNRKSQWKAMSGPFGALSKFTVNLM</sequence>
<organism evidence="1 2">
    <name type="scientific">Dreissena polymorpha</name>
    <name type="common">Zebra mussel</name>
    <name type="synonym">Mytilus polymorpha</name>
    <dbReference type="NCBI Taxonomy" id="45954"/>
    <lineage>
        <taxon>Eukaryota</taxon>
        <taxon>Metazoa</taxon>
        <taxon>Spiralia</taxon>
        <taxon>Lophotrochozoa</taxon>
        <taxon>Mollusca</taxon>
        <taxon>Bivalvia</taxon>
        <taxon>Autobranchia</taxon>
        <taxon>Heteroconchia</taxon>
        <taxon>Euheterodonta</taxon>
        <taxon>Imparidentia</taxon>
        <taxon>Neoheterodontei</taxon>
        <taxon>Myida</taxon>
        <taxon>Dreissenoidea</taxon>
        <taxon>Dreissenidae</taxon>
        <taxon>Dreissena</taxon>
    </lineage>
</organism>
<evidence type="ECO:0000313" key="2">
    <source>
        <dbReference type="Proteomes" id="UP000828390"/>
    </source>
</evidence>
<name>A0A9D4K1I1_DREPO</name>
<comment type="caution">
    <text evidence="1">The sequence shown here is derived from an EMBL/GenBank/DDBJ whole genome shotgun (WGS) entry which is preliminary data.</text>
</comment>
<dbReference type="AlphaFoldDB" id="A0A9D4K1I1"/>
<gene>
    <name evidence="1" type="ORF">DPMN_130724</name>
</gene>
<evidence type="ECO:0000313" key="1">
    <source>
        <dbReference type="EMBL" id="KAH3828742.1"/>
    </source>
</evidence>